<evidence type="ECO:0000256" key="2">
    <source>
        <dbReference type="ARBA" id="ARBA00022692"/>
    </source>
</evidence>
<keyword evidence="8" id="KW-1185">Reference proteome</keyword>
<dbReference type="GO" id="GO:0032981">
    <property type="term" value="P:mitochondrial respiratory chain complex I assembly"/>
    <property type="evidence" value="ECO:0007669"/>
    <property type="project" value="TreeGrafter"/>
</dbReference>
<sequence length="95" mass="10569">MVRGGLVGAVIGGFYPVLLALPVNAGLATRYNTAPMPEKGNVMRFWISVTQPVLRKMSFVFILQALFAVYLSSRHYGIYMKMLELPTSDTEVLKD</sequence>
<feature type="transmembrane region" description="Helical" evidence="6">
    <location>
        <begin position="53"/>
        <end position="72"/>
    </location>
</feature>
<keyword evidence="2 6" id="KW-0812">Transmembrane</keyword>
<evidence type="ECO:0000313" key="7">
    <source>
        <dbReference type="EMBL" id="RXM91363.1"/>
    </source>
</evidence>
<protein>
    <submittedName>
        <fullName evidence="7">Transmembrane protein 126A</fullName>
    </submittedName>
</protein>
<dbReference type="PANTHER" id="PTHR16296">
    <property type="entry name" value="UNCHARACTERIZED HYPOTHALAMUS PROTEIN HT007"/>
    <property type="match status" value="1"/>
</dbReference>
<comment type="subcellular location">
    <subcellularLocation>
        <location evidence="1">Mitochondrion membrane</location>
        <topology evidence="1">Multi-pass membrane protein</topology>
    </subcellularLocation>
</comment>
<keyword evidence="4" id="KW-0496">Mitochondrion</keyword>
<evidence type="ECO:0000313" key="8">
    <source>
        <dbReference type="Proteomes" id="UP000289886"/>
    </source>
</evidence>
<comment type="caution">
    <text evidence="7">The sequence shown here is derived from an EMBL/GenBank/DDBJ whole genome shotgun (WGS) entry which is preliminary data.</text>
</comment>
<dbReference type="InterPro" id="IPR009801">
    <property type="entry name" value="TMEM126"/>
</dbReference>
<gene>
    <name evidence="7" type="ORF">EOD39_21255</name>
</gene>
<proteinExistence type="predicted"/>
<dbReference type="PANTHER" id="PTHR16296:SF2">
    <property type="entry name" value="TRANSMEMBRANE PROTEIN 126A"/>
    <property type="match status" value="1"/>
</dbReference>
<accession>A0A444UT68</accession>
<dbReference type="EMBL" id="SCEB01009066">
    <property type="protein sequence ID" value="RXM91363.1"/>
    <property type="molecule type" value="Genomic_DNA"/>
</dbReference>
<dbReference type="GO" id="GO:0031966">
    <property type="term" value="C:mitochondrial membrane"/>
    <property type="evidence" value="ECO:0007669"/>
    <property type="project" value="UniProtKB-SubCell"/>
</dbReference>
<reference evidence="7 8" key="1">
    <citation type="submission" date="2019-01" db="EMBL/GenBank/DDBJ databases">
        <title>Draft Genome and Complete Hox-Cluster Characterization of the Sterlet Sturgeon (Acipenser ruthenus).</title>
        <authorList>
            <person name="Wei Q."/>
        </authorList>
    </citation>
    <scope>NUCLEOTIDE SEQUENCE [LARGE SCALE GENOMIC DNA]</scope>
    <source>
        <strain evidence="7">WHYD16114868_AA</strain>
        <tissue evidence="7">Blood</tissue>
    </source>
</reference>
<keyword evidence="5 6" id="KW-0472">Membrane</keyword>
<evidence type="ECO:0000256" key="6">
    <source>
        <dbReference type="SAM" id="Phobius"/>
    </source>
</evidence>
<name>A0A444UT68_ACIRT</name>
<dbReference type="AlphaFoldDB" id="A0A444UT68"/>
<organism evidence="7 8">
    <name type="scientific">Acipenser ruthenus</name>
    <name type="common">Sterlet sturgeon</name>
    <dbReference type="NCBI Taxonomy" id="7906"/>
    <lineage>
        <taxon>Eukaryota</taxon>
        <taxon>Metazoa</taxon>
        <taxon>Chordata</taxon>
        <taxon>Craniata</taxon>
        <taxon>Vertebrata</taxon>
        <taxon>Euteleostomi</taxon>
        <taxon>Actinopterygii</taxon>
        <taxon>Chondrostei</taxon>
        <taxon>Acipenseriformes</taxon>
        <taxon>Acipenseridae</taxon>
        <taxon>Acipenser</taxon>
    </lineage>
</organism>
<keyword evidence="3 6" id="KW-1133">Transmembrane helix</keyword>
<evidence type="ECO:0000256" key="3">
    <source>
        <dbReference type="ARBA" id="ARBA00022989"/>
    </source>
</evidence>
<evidence type="ECO:0000256" key="4">
    <source>
        <dbReference type="ARBA" id="ARBA00023128"/>
    </source>
</evidence>
<dbReference type="Proteomes" id="UP000289886">
    <property type="component" value="Unassembled WGS sequence"/>
</dbReference>
<evidence type="ECO:0000256" key="1">
    <source>
        <dbReference type="ARBA" id="ARBA00004225"/>
    </source>
</evidence>
<dbReference type="Pfam" id="PF07114">
    <property type="entry name" value="TMEM126"/>
    <property type="match status" value="1"/>
</dbReference>
<evidence type="ECO:0000256" key="5">
    <source>
        <dbReference type="ARBA" id="ARBA00023136"/>
    </source>
</evidence>